<dbReference type="Proteomes" id="UP000078512">
    <property type="component" value="Unassembled WGS sequence"/>
</dbReference>
<accession>A0A197JN88</accession>
<gene>
    <name evidence="2" type="ORF">K457DRAFT_1599971</name>
</gene>
<feature type="transmembrane region" description="Helical" evidence="1">
    <location>
        <begin position="24"/>
        <end position="47"/>
    </location>
</feature>
<organism evidence="2 3">
    <name type="scientific">Linnemannia elongata AG-77</name>
    <dbReference type="NCBI Taxonomy" id="1314771"/>
    <lineage>
        <taxon>Eukaryota</taxon>
        <taxon>Fungi</taxon>
        <taxon>Fungi incertae sedis</taxon>
        <taxon>Mucoromycota</taxon>
        <taxon>Mortierellomycotina</taxon>
        <taxon>Mortierellomycetes</taxon>
        <taxon>Mortierellales</taxon>
        <taxon>Mortierellaceae</taxon>
        <taxon>Linnemannia</taxon>
    </lineage>
</organism>
<evidence type="ECO:0000313" key="3">
    <source>
        <dbReference type="Proteomes" id="UP000078512"/>
    </source>
</evidence>
<evidence type="ECO:0000313" key="2">
    <source>
        <dbReference type="EMBL" id="OAQ25824.1"/>
    </source>
</evidence>
<name>A0A197JN88_9FUNG</name>
<keyword evidence="3" id="KW-1185">Reference proteome</keyword>
<dbReference type="AlphaFoldDB" id="A0A197JN88"/>
<keyword evidence="1" id="KW-0472">Membrane</keyword>
<reference evidence="2 3" key="1">
    <citation type="submission" date="2016-05" db="EMBL/GenBank/DDBJ databases">
        <title>Genome sequencing reveals origins of a unique bacterial endosymbiosis in the earliest lineages of terrestrial Fungi.</title>
        <authorList>
            <consortium name="DOE Joint Genome Institute"/>
            <person name="Uehling J."/>
            <person name="Gryganskyi A."/>
            <person name="Hameed K."/>
            <person name="Tschaplinski T."/>
            <person name="Misztal P."/>
            <person name="Wu S."/>
            <person name="Desiro A."/>
            <person name="Vande Pol N."/>
            <person name="Du Z.-Y."/>
            <person name="Zienkiewicz A."/>
            <person name="Zienkiewicz K."/>
            <person name="Morin E."/>
            <person name="Tisserant E."/>
            <person name="Splivallo R."/>
            <person name="Hainaut M."/>
            <person name="Henrissat B."/>
            <person name="Ohm R."/>
            <person name="Kuo A."/>
            <person name="Yan J."/>
            <person name="Lipzen A."/>
            <person name="Nolan M."/>
            <person name="Labutti K."/>
            <person name="Barry K."/>
            <person name="Goldstein A."/>
            <person name="Labbe J."/>
            <person name="Schadt C."/>
            <person name="Tuskan G."/>
            <person name="Grigoriev I."/>
            <person name="Martin F."/>
            <person name="Vilgalys R."/>
            <person name="Bonito G."/>
        </authorList>
    </citation>
    <scope>NUCLEOTIDE SEQUENCE [LARGE SCALE GENOMIC DNA]</scope>
    <source>
        <strain evidence="2 3">AG-77</strain>
    </source>
</reference>
<proteinExistence type="predicted"/>
<protein>
    <submittedName>
        <fullName evidence="2">Uncharacterized protein</fullName>
    </submittedName>
</protein>
<sequence length="69" mass="7638">MVQWQLQLSCHGENKSINGNERSWMALVEGILVGTLTGAHCRIIFFFSHRGGCRMNHLASSSPPPPPAY</sequence>
<keyword evidence="1" id="KW-0812">Transmembrane</keyword>
<evidence type="ECO:0000256" key="1">
    <source>
        <dbReference type="SAM" id="Phobius"/>
    </source>
</evidence>
<keyword evidence="1" id="KW-1133">Transmembrane helix</keyword>
<dbReference type="EMBL" id="KV442074">
    <property type="protein sequence ID" value="OAQ25824.1"/>
    <property type="molecule type" value="Genomic_DNA"/>
</dbReference>